<dbReference type="InterPro" id="IPR029016">
    <property type="entry name" value="GAF-like_dom_sf"/>
</dbReference>
<evidence type="ECO:0000256" key="4">
    <source>
        <dbReference type="SAM" id="MobiDB-lite"/>
    </source>
</evidence>
<dbReference type="GO" id="GO:0045892">
    <property type="term" value="P:negative regulation of DNA-templated transcription"/>
    <property type="evidence" value="ECO:0007669"/>
    <property type="project" value="TreeGrafter"/>
</dbReference>
<protein>
    <submittedName>
        <fullName evidence="7">Helix-turn-helix domain-containing protein</fullName>
    </submittedName>
</protein>
<dbReference type="PROSITE" id="PS51078">
    <property type="entry name" value="ICLR_ED"/>
    <property type="match status" value="1"/>
</dbReference>
<dbReference type="SMART" id="SM00346">
    <property type="entry name" value="HTH_ICLR"/>
    <property type="match status" value="1"/>
</dbReference>
<dbReference type="EMBL" id="JACEZT010000015">
    <property type="protein sequence ID" value="MBA5639328.1"/>
    <property type="molecule type" value="Genomic_DNA"/>
</dbReference>
<dbReference type="PANTHER" id="PTHR30136">
    <property type="entry name" value="HELIX-TURN-HELIX TRANSCRIPTIONAL REGULATOR, ICLR FAMILY"/>
    <property type="match status" value="1"/>
</dbReference>
<keyword evidence="3" id="KW-0804">Transcription</keyword>
<dbReference type="SUPFAM" id="SSF46785">
    <property type="entry name" value="Winged helix' DNA-binding domain"/>
    <property type="match status" value="1"/>
</dbReference>
<dbReference type="InterPro" id="IPR014757">
    <property type="entry name" value="Tscrpt_reg_IclR_C"/>
</dbReference>
<proteinExistence type="predicted"/>
<evidence type="ECO:0000256" key="1">
    <source>
        <dbReference type="ARBA" id="ARBA00023015"/>
    </source>
</evidence>
<dbReference type="RefSeq" id="WP_182165761.1">
    <property type="nucleotide sequence ID" value="NZ_JACEZT010000015.1"/>
</dbReference>
<feature type="domain" description="IclR-ED" evidence="6">
    <location>
        <begin position="97"/>
        <end position="280"/>
    </location>
</feature>
<dbReference type="NCBIfam" id="TIGR02431">
    <property type="entry name" value="pcaR_pcaU"/>
    <property type="match status" value="1"/>
</dbReference>
<evidence type="ECO:0000259" key="5">
    <source>
        <dbReference type="PROSITE" id="PS51077"/>
    </source>
</evidence>
<dbReference type="Proteomes" id="UP000534388">
    <property type="component" value="Unassembled WGS sequence"/>
</dbReference>
<reference evidence="7 8" key="1">
    <citation type="submission" date="2020-07" db="EMBL/GenBank/DDBJ databases">
        <title>Novel species isolated from subtropical streams in China.</title>
        <authorList>
            <person name="Lu H."/>
        </authorList>
    </citation>
    <scope>NUCLEOTIDE SEQUENCE [LARGE SCALE GENOMIC DNA]</scope>
    <source>
        <strain evidence="7 8">LX20W</strain>
    </source>
</reference>
<keyword evidence="2" id="KW-0238">DNA-binding</keyword>
<dbReference type="Gene3D" id="1.10.10.10">
    <property type="entry name" value="Winged helix-like DNA-binding domain superfamily/Winged helix DNA-binding domain"/>
    <property type="match status" value="1"/>
</dbReference>
<feature type="region of interest" description="Disordered" evidence="4">
    <location>
        <begin position="1"/>
        <end position="21"/>
    </location>
</feature>
<dbReference type="PROSITE" id="PS51077">
    <property type="entry name" value="HTH_ICLR"/>
    <property type="match status" value="1"/>
</dbReference>
<dbReference type="InterPro" id="IPR036390">
    <property type="entry name" value="WH_DNA-bd_sf"/>
</dbReference>
<dbReference type="InterPro" id="IPR050707">
    <property type="entry name" value="HTH_MetabolicPath_Reg"/>
</dbReference>
<dbReference type="Pfam" id="PF01614">
    <property type="entry name" value="IclR_C"/>
    <property type="match status" value="1"/>
</dbReference>
<evidence type="ECO:0000313" key="8">
    <source>
        <dbReference type="Proteomes" id="UP000534388"/>
    </source>
</evidence>
<comment type="caution">
    <text evidence="7">The sequence shown here is derived from an EMBL/GenBank/DDBJ whole genome shotgun (WGS) entry which is preliminary data.</text>
</comment>
<evidence type="ECO:0000256" key="2">
    <source>
        <dbReference type="ARBA" id="ARBA00023125"/>
    </source>
</evidence>
<dbReference type="AlphaFoldDB" id="A0A7W2IDH5"/>
<organism evidence="7 8">
    <name type="scientific">Rugamonas brunnea</name>
    <dbReference type="NCBI Taxonomy" id="2758569"/>
    <lineage>
        <taxon>Bacteria</taxon>
        <taxon>Pseudomonadati</taxon>
        <taxon>Pseudomonadota</taxon>
        <taxon>Betaproteobacteria</taxon>
        <taxon>Burkholderiales</taxon>
        <taxon>Oxalobacteraceae</taxon>
        <taxon>Telluria group</taxon>
        <taxon>Rugamonas</taxon>
    </lineage>
</organism>
<evidence type="ECO:0000259" key="6">
    <source>
        <dbReference type="PROSITE" id="PS51078"/>
    </source>
</evidence>
<dbReference type="InterPro" id="IPR005471">
    <property type="entry name" value="Tscrpt_reg_IclR_N"/>
</dbReference>
<feature type="domain" description="HTH iclR-type" evidence="5">
    <location>
        <begin position="36"/>
        <end position="96"/>
    </location>
</feature>
<dbReference type="PANTHER" id="PTHR30136:SF34">
    <property type="entry name" value="TRANSCRIPTIONAL REGULATOR"/>
    <property type="match status" value="1"/>
</dbReference>
<evidence type="ECO:0000313" key="7">
    <source>
        <dbReference type="EMBL" id="MBA5639328.1"/>
    </source>
</evidence>
<dbReference type="SUPFAM" id="SSF55781">
    <property type="entry name" value="GAF domain-like"/>
    <property type="match status" value="1"/>
</dbReference>
<gene>
    <name evidence="7" type="ORF">H3H37_19895</name>
</gene>
<dbReference type="GO" id="GO:0045893">
    <property type="term" value="P:positive regulation of DNA-templated transcription"/>
    <property type="evidence" value="ECO:0007669"/>
    <property type="project" value="InterPro"/>
</dbReference>
<name>A0A7W2IDH5_9BURK</name>
<dbReference type="Gene3D" id="3.30.450.40">
    <property type="match status" value="1"/>
</dbReference>
<dbReference type="Pfam" id="PF09339">
    <property type="entry name" value="HTH_IclR"/>
    <property type="match status" value="1"/>
</dbReference>
<keyword evidence="1" id="KW-0805">Transcription regulation</keyword>
<dbReference type="GO" id="GO:0003700">
    <property type="term" value="F:DNA-binding transcription factor activity"/>
    <property type="evidence" value="ECO:0007669"/>
    <property type="project" value="TreeGrafter"/>
</dbReference>
<dbReference type="GO" id="GO:0046278">
    <property type="term" value="P:3,4-dihydroxybenzoate metabolic process"/>
    <property type="evidence" value="ECO:0007669"/>
    <property type="project" value="InterPro"/>
</dbReference>
<accession>A0A7W2IDH5</accession>
<sequence>MSKTTKAIQPPVADPAPEREPTISEQIDALTDPSFMTSLARGLAVVQAFSDSRKPQTIANISQKTGIPRAAVRRCLHTLRQLGYVDAELNNFSLRPKVLTLGYSYLSSTPLTVSAQPYLNNISRTLNESSSLAVLDDDEVLYVARAATSRVMSVALNTGSRLPAYCTSLGRVLLAHLPPDELDQYLARTKLRPMTEHTVTSVKRLREVLAGVRQAGYAVNDEELELGLRSIAVPVRGASGKVLAALNVGAQAARVSVQQLEQEFLPVLQRGAQELAILLP</sequence>
<evidence type="ECO:0000256" key="3">
    <source>
        <dbReference type="ARBA" id="ARBA00023163"/>
    </source>
</evidence>
<dbReference type="GO" id="GO:0003677">
    <property type="term" value="F:DNA binding"/>
    <property type="evidence" value="ECO:0007669"/>
    <property type="project" value="UniProtKB-KW"/>
</dbReference>
<keyword evidence="8" id="KW-1185">Reference proteome</keyword>
<dbReference type="InterPro" id="IPR012794">
    <property type="entry name" value="PcaR_PcaU"/>
</dbReference>
<dbReference type="InterPro" id="IPR036388">
    <property type="entry name" value="WH-like_DNA-bd_sf"/>
</dbReference>